<protein>
    <submittedName>
        <fullName evidence="1">Uncharacterized protein</fullName>
    </submittedName>
</protein>
<organism evidence="1 2">
    <name type="scientific">Suillus luteus UH-Slu-Lm8-n1</name>
    <dbReference type="NCBI Taxonomy" id="930992"/>
    <lineage>
        <taxon>Eukaryota</taxon>
        <taxon>Fungi</taxon>
        <taxon>Dikarya</taxon>
        <taxon>Basidiomycota</taxon>
        <taxon>Agaricomycotina</taxon>
        <taxon>Agaricomycetes</taxon>
        <taxon>Agaricomycetidae</taxon>
        <taxon>Boletales</taxon>
        <taxon>Suillineae</taxon>
        <taxon>Suillaceae</taxon>
        <taxon>Suillus</taxon>
    </lineage>
</organism>
<keyword evidence="2" id="KW-1185">Reference proteome</keyword>
<sequence length="83" mass="9830">MRDLQREERSTYYYHLIPRSMHAKVLKNDQLRRMTMQTCALNTYHVRTVWFHLWLLCTPCHSAVHHIASDDKVTVASTQLTSS</sequence>
<accession>A0A0C9ZFF3</accession>
<dbReference type="HOGENOM" id="CLU_2544129_0_0_1"/>
<dbReference type="InParanoid" id="A0A0C9ZFF3"/>
<proteinExistence type="predicted"/>
<evidence type="ECO:0000313" key="2">
    <source>
        <dbReference type="Proteomes" id="UP000054485"/>
    </source>
</evidence>
<dbReference type="Proteomes" id="UP000054485">
    <property type="component" value="Unassembled WGS sequence"/>
</dbReference>
<dbReference type="AlphaFoldDB" id="A0A0C9ZFF3"/>
<name>A0A0C9ZFF3_9AGAM</name>
<reference evidence="1 2" key="1">
    <citation type="submission" date="2014-04" db="EMBL/GenBank/DDBJ databases">
        <authorList>
            <consortium name="DOE Joint Genome Institute"/>
            <person name="Kuo A."/>
            <person name="Ruytinx J."/>
            <person name="Rineau F."/>
            <person name="Colpaert J."/>
            <person name="Kohler A."/>
            <person name="Nagy L.G."/>
            <person name="Floudas D."/>
            <person name="Copeland A."/>
            <person name="Barry K.W."/>
            <person name="Cichocki N."/>
            <person name="Veneault-Fourrey C."/>
            <person name="LaButti K."/>
            <person name="Lindquist E.A."/>
            <person name="Lipzen A."/>
            <person name="Lundell T."/>
            <person name="Morin E."/>
            <person name="Murat C."/>
            <person name="Sun H."/>
            <person name="Tunlid A."/>
            <person name="Henrissat B."/>
            <person name="Grigoriev I.V."/>
            <person name="Hibbett D.S."/>
            <person name="Martin F."/>
            <person name="Nordberg H.P."/>
            <person name="Cantor M.N."/>
            <person name="Hua S.X."/>
        </authorList>
    </citation>
    <scope>NUCLEOTIDE SEQUENCE [LARGE SCALE GENOMIC DNA]</scope>
    <source>
        <strain evidence="1 2">UH-Slu-Lm8-n1</strain>
    </source>
</reference>
<evidence type="ECO:0000313" key="1">
    <source>
        <dbReference type="EMBL" id="KIK36190.1"/>
    </source>
</evidence>
<reference evidence="2" key="2">
    <citation type="submission" date="2015-01" db="EMBL/GenBank/DDBJ databases">
        <title>Evolutionary Origins and Diversification of the Mycorrhizal Mutualists.</title>
        <authorList>
            <consortium name="DOE Joint Genome Institute"/>
            <consortium name="Mycorrhizal Genomics Consortium"/>
            <person name="Kohler A."/>
            <person name="Kuo A."/>
            <person name="Nagy L.G."/>
            <person name="Floudas D."/>
            <person name="Copeland A."/>
            <person name="Barry K.W."/>
            <person name="Cichocki N."/>
            <person name="Veneault-Fourrey C."/>
            <person name="LaButti K."/>
            <person name="Lindquist E.A."/>
            <person name="Lipzen A."/>
            <person name="Lundell T."/>
            <person name="Morin E."/>
            <person name="Murat C."/>
            <person name="Riley R."/>
            <person name="Ohm R."/>
            <person name="Sun H."/>
            <person name="Tunlid A."/>
            <person name="Henrissat B."/>
            <person name="Grigoriev I.V."/>
            <person name="Hibbett D.S."/>
            <person name="Martin F."/>
        </authorList>
    </citation>
    <scope>NUCLEOTIDE SEQUENCE [LARGE SCALE GENOMIC DNA]</scope>
    <source>
        <strain evidence="2">UH-Slu-Lm8-n1</strain>
    </source>
</reference>
<dbReference type="OrthoDB" id="4850648at2759"/>
<dbReference type="EMBL" id="KN835551">
    <property type="protein sequence ID" value="KIK36190.1"/>
    <property type="molecule type" value="Genomic_DNA"/>
</dbReference>
<gene>
    <name evidence="1" type="ORF">CY34DRAFT_536704</name>
</gene>